<sequence>MDAAIAMGGFESPTTLDALWLAAAVEEQRMALAKELEALKDKVQRDAPKIELYQTLANTEELFNGDVISKIVSSGRTRLFRYLRKHGVLMSAPHRLNIPYQEHLDTGRFEVKVSTYRNRKTGKLTVKACPLFTGKGIIWLQQFIEKNGRDGL</sequence>
<dbReference type="EMBL" id="JAAVJI010000002">
    <property type="protein sequence ID" value="NJO99967.1"/>
    <property type="molecule type" value="Genomic_DNA"/>
</dbReference>
<gene>
    <name evidence="2" type="ORF">HBH25_03715</name>
</gene>
<reference evidence="2 3" key="1">
    <citation type="submission" date="2020-03" db="EMBL/GenBank/DDBJ databases">
        <authorList>
            <person name="Wang L."/>
            <person name="He N."/>
            <person name="Li Y."/>
            <person name="Fang Y."/>
            <person name="Zhang F."/>
        </authorList>
    </citation>
    <scope>NUCLEOTIDE SEQUENCE [LARGE SCALE GENOMIC DNA]</scope>
    <source>
        <strain evidence="3">hsmgli-8</strain>
    </source>
</reference>
<name>A0ABX0Y9G4_9PSED</name>
<feature type="domain" description="Antirepressor protein C-terminal" evidence="1">
    <location>
        <begin position="42"/>
        <end position="145"/>
    </location>
</feature>
<protein>
    <recommendedName>
        <fullName evidence="1">Antirepressor protein C-terminal domain-containing protein</fullName>
    </recommendedName>
</protein>
<evidence type="ECO:0000313" key="3">
    <source>
        <dbReference type="Proteomes" id="UP000746535"/>
    </source>
</evidence>
<evidence type="ECO:0000313" key="2">
    <source>
        <dbReference type="EMBL" id="NJO99967.1"/>
    </source>
</evidence>
<keyword evidence="3" id="KW-1185">Reference proteome</keyword>
<dbReference type="RefSeq" id="WP_168081675.1">
    <property type="nucleotide sequence ID" value="NZ_JAAVJI010000002.1"/>
</dbReference>
<proteinExistence type="predicted"/>
<comment type="caution">
    <text evidence="2">The sequence shown here is derived from an EMBL/GenBank/DDBJ whole genome shotgun (WGS) entry which is preliminary data.</text>
</comment>
<dbReference type="InterPro" id="IPR005039">
    <property type="entry name" value="Ant_C"/>
</dbReference>
<dbReference type="Proteomes" id="UP000746535">
    <property type="component" value="Unassembled WGS sequence"/>
</dbReference>
<organism evidence="2 3">
    <name type="scientific">Pseudomonas quercus</name>
    <dbReference type="NCBI Taxonomy" id="2722792"/>
    <lineage>
        <taxon>Bacteria</taxon>
        <taxon>Pseudomonadati</taxon>
        <taxon>Pseudomonadota</taxon>
        <taxon>Gammaproteobacteria</taxon>
        <taxon>Pseudomonadales</taxon>
        <taxon>Pseudomonadaceae</taxon>
        <taxon>Pseudomonas</taxon>
    </lineage>
</organism>
<evidence type="ECO:0000259" key="1">
    <source>
        <dbReference type="Pfam" id="PF03374"/>
    </source>
</evidence>
<dbReference type="Pfam" id="PF03374">
    <property type="entry name" value="ANT"/>
    <property type="match status" value="1"/>
</dbReference>
<accession>A0ABX0Y9G4</accession>